<dbReference type="AlphaFoldDB" id="A0A401FRL2"/>
<dbReference type="Pfam" id="PF25973">
    <property type="entry name" value="BSH_CzcB"/>
    <property type="match status" value="1"/>
</dbReference>
<feature type="domain" description="CzcB-like barrel-sandwich hybrid" evidence="3">
    <location>
        <begin position="41"/>
        <end position="164"/>
    </location>
</feature>
<reference evidence="5" key="1">
    <citation type="submission" date="2017-11" db="EMBL/GenBank/DDBJ databases">
        <authorList>
            <person name="Watanabe M."/>
            <person name="Kojima H."/>
        </authorList>
    </citation>
    <scope>NUCLEOTIDE SEQUENCE [LARGE SCALE GENOMIC DNA]</scope>
    <source>
        <strain evidence="5">Tokyo 01</strain>
    </source>
</reference>
<comment type="caution">
    <text evidence="4">The sequence shown here is derived from an EMBL/GenBank/DDBJ whole genome shotgun (WGS) entry which is preliminary data.</text>
</comment>
<dbReference type="EMBL" id="BEXT01000001">
    <property type="protein sequence ID" value="GBC59601.1"/>
    <property type="molecule type" value="Genomic_DNA"/>
</dbReference>
<name>A0A401FRL2_9BACT</name>
<dbReference type="GO" id="GO:0015562">
    <property type="term" value="F:efflux transmembrane transporter activity"/>
    <property type="evidence" value="ECO:0007669"/>
    <property type="project" value="TreeGrafter"/>
</dbReference>
<accession>A0A401FRL2</accession>
<feature type="domain" description="CusB-like beta-barrel" evidence="2">
    <location>
        <begin position="173"/>
        <end position="243"/>
    </location>
</feature>
<gene>
    <name evidence="4" type="ORF">DENIS_0540</name>
</gene>
<evidence type="ECO:0000313" key="4">
    <source>
        <dbReference type="EMBL" id="GBC59601.1"/>
    </source>
</evidence>
<evidence type="ECO:0000313" key="5">
    <source>
        <dbReference type="Proteomes" id="UP000288096"/>
    </source>
</evidence>
<evidence type="ECO:0000259" key="2">
    <source>
        <dbReference type="Pfam" id="PF25954"/>
    </source>
</evidence>
<dbReference type="GO" id="GO:1990281">
    <property type="term" value="C:efflux pump complex"/>
    <property type="evidence" value="ECO:0007669"/>
    <property type="project" value="TreeGrafter"/>
</dbReference>
<sequence length="244" mass="26831">MCLIFCLWGGAANAQETAPLEAATHAYKPYPVIFEAIHRAVLSAERAGVLKNLKYDTGSHLKKGAVIAQVDAGELALMKKRNTVALTHLEKQVGELISLNKRGLATNEELAKSRMNRDVTRTDIDIIKRQISTSSVRAPFGCVVVRRHIQPHEWVTAGQPVVEVVSLDKIRAVANIPAHIAVKLKKGDLHTFYVNDLDAEVSGTVMAVAPEVDERSNTAEVIWTVEKKKQDLLPGMKGEVRLDE</sequence>
<reference evidence="5" key="2">
    <citation type="submission" date="2019-01" db="EMBL/GenBank/DDBJ databases">
        <title>Genome sequence of Desulfonema ishimotonii strain Tokyo 01.</title>
        <authorList>
            <person name="Fukui M."/>
        </authorList>
    </citation>
    <scope>NUCLEOTIDE SEQUENCE [LARGE SCALE GENOMIC DNA]</scope>
    <source>
        <strain evidence="5">Tokyo 01</strain>
    </source>
</reference>
<keyword evidence="5" id="KW-1185">Reference proteome</keyword>
<proteinExistence type="inferred from homology"/>
<dbReference type="InterPro" id="IPR058647">
    <property type="entry name" value="BSH_CzcB-like"/>
</dbReference>
<dbReference type="InterPro" id="IPR058792">
    <property type="entry name" value="Beta-barrel_RND_2"/>
</dbReference>
<dbReference type="PANTHER" id="PTHR30469">
    <property type="entry name" value="MULTIDRUG RESISTANCE PROTEIN MDTA"/>
    <property type="match status" value="1"/>
</dbReference>
<evidence type="ECO:0000259" key="3">
    <source>
        <dbReference type="Pfam" id="PF25973"/>
    </source>
</evidence>
<dbReference type="Gene3D" id="2.40.30.170">
    <property type="match status" value="1"/>
</dbReference>
<dbReference type="SUPFAM" id="SSF111369">
    <property type="entry name" value="HlyD-like secretion proteins"/>
    <property type="match status" value="1"/>
</dbReference>
<organism evidence="4 5">
    <name type="scientific">Desulfonema ishimotonii</name>
    <dbReference type="NCBI Taxonomy" id="45657"/>
    <lineage>
        <taxon>Bacteria</taxon>
        <taxon>Pseudomonadati</taxon>
        <taxon>Thermodesulfobacteriota</taxon>
        <taxon>Desulfobacteria</taxon>
        <taxon>Desulfobacterales</taxon>
        <taxon>Desulfococcaceae</taxon>
        <taxon>Desulfonema</taxon>
    </lineage>
</organism>
<dbReference type="Proteomes" id="UP000288096">
    <property type="component" value="Unassembled WGS sequence"/>
</dbReference>
<dbReference type="InterPro" id="IPR006143">
    <property type="entry name" value="RND_pump_MFP"/>
</dbReference>
<evidence type="ECO:0000256" key="1">
    <source>
        <dbReference type="ARBA" id="ARBA00009477"/>
    </source>
</evidence>
<dbReference type="Pfam" id="PF25954">
    <property type="entry name" value="Beta-barrel_RND_2"/>
    <property type="match status" value="1"/>
</dbReference>
<comment type="similarity">
    <text evidence="1">Belongs to the membrane fusion protein (MFP) (TC 8.A.1) family.</text>
</comment>
<protein>
    <submittedName>
        <fullName evidence="4">Uncharacterized protein</fullName>
    </submittedName>
</protein>
<dbReference type="NCBIfam" id="TIGR01730">
    <property type="entry name" value="RND_mfp"/>
    <property type="match status" value="1"/>
</dbReference>